<proteinExistence type="predicted"/>
<dbReference type="InterPro" id="IPR025500">
    <property type="entry name" value="DUF4390"/>
</dbReference>
<accession>A0ABU5IB65</accession>
<dbReference type="EMBL" id="JAXOJX010000008">
    <property type="protein sequence ID" value="MDZ5456340.1"/>
    <property type="molecule type" value="Genomic_DNA"/>
</dbReference>
<sequence length="214" mass="24234">MIPLTAVRVAAAAVTSLATSLCRARAPSLRRRALLAAVPVLLAPALLQANTGASALELQELAVRRAADGALVLDYALRVSLPRAVEDALQRGVPLYFETEAAVYRPRWYWRDERVARQSRLWRLSYQPLTESYRVSLGGLHQGYPTLAEAMASMTRTARWRIAEPQQLDTDELRYYVEWRWRLDTSQLPRPMQLGIGNQADWVLSIERLLRPEP</sequence>
<evidence type="ECO:0000313" key="1">
    <source>
        <dbReference type="EMBL" id="MDZ5456340.1"/>
    </source>
</evidence>
<reference evidence="1 2" key="1">
    <citation type="submission" date="2023-11" db="EMBL/GenBank/DDBJ databases">
        <title>Draft genome of Azohydromonas lata strain H1 (DSM1123), a polyhydroxyalkanoate producer.</title>
        <authorList>
            <person name="Traversa D."/>
            <person name="D'Addabbo P."/>
            <person name="Pazzani C."/>
            <person name="Manzari C."/>
            <person name="Chiara M."/>
            <person name="Scrascia M."/>
        </authorList>
    </citation>
    <scope>NUCLEOTIDE SEQUENCE [LARGE SCALE GENOMIC DNA]</scope>
    <source>
        <strain evidence="1 2">H1</strain>
    </source>
</reference>
<dbReference type="Proteomes" id="UP001293718">
    <property type="component" value="Unassembled WGS sequence"/>
</dbReference>
<organism evidence="1 2">
    <name type="scientific">Azohydromonas lata</name>
    <dbReference type="NCBI Taxonomy" id="45677"/>
    <lineage>
        <taxon>Bacteria</taxon>
        <taxon>Pseudomonadati</taxon>
        <taxon>Pseudomonadota</taxon>
        <taxon>Betaproteobacteria</taxon>
        <taxon>Burkholderiales</taxon>
        <taxon>Sphaerotilaceae</taxon>
        <taxon>Azohydromonas</taxon>
    </lineage>
</organism>
<evidence type="ECO:0000313" key="2">
    <source>
        <dbReference type="Proteomes" id="UP001293718"/>
    </source>
</evidence>
<gene>
    <name evidence="1" type="ORF">SM757_07115</name>
</gene>
<protein>
    <submittedName>
        <fullName evidence="1">DUF4390 domain-containing protein</fullName>
    </submittedName>
</protein>
<dbReference type="RefSeq" id="WP_238455642.1">
    <property type="nucleotide sequence ID" value="NZ_JAXOJX010000008.1"/>
</dbReference>
<comment type="caution">
    <text evidence="1">The sequence shown here is derived from an EMBL/GenBank/DDBJ whole genome shotgun (WGS) entry which is preliminary data.</text>
</comment>
<dbReference type="Pfam" id="PF14334">
    <property type="entry name" value="DUF4390"/>
    <property type="match status" value="1"/>
</dbReference>
<name>A0ABU5IB65_9BURK</name>
<keyword evidence="2" id="KW-1185">Reference proteome</keyword>